<feature type="compositionally biased region" description="Basic and acidic residues" evidence="1">
    <location>
        <begin position="352"/>
        <end position="371"/>
    </location>
</feature>
<dbReference type="PANTHER" id="PTHR34322">
    <property type="entry name" value="TRANSPOSASE, Y1_TNP DOMAIN-CONTAINING"/>
    <property type="match status" value="1"/>
</dbReference>
<feature type="region of interest" description="Disordered" evidence="1">
    <location>
        <begin position="338"/>
        <end position="376"/>
    </location>
</feature>
<reference evidence="3 4" key="1">
    <citation type="submission" date="2019-02" db="EMBL/GenBank/DDBJ databases">
        <title>Deep-cultivation of Planctomycetes and their phenomic and genomic characterization uncovers novel biology.</title>
        <authorList>
            <person name="Wiegand S."/>
            <person name="Jogler M."/>
            <person name="Boedeker C."/>
            <person name="Pinto D."/>
            <person name="Vollmers J."/>
            <person name="Rivas-Marin E."/>
            <person name="Kohn T."/>
            <person name="Peeters S.H."/>
            <person name="Heuer A."/>
            <person name="Rast P."/>
            <person name="Oberbeckmann S."/>
            <person name="Bunk B."/>
            <person name="Jeske O."/>
            <person name="Meyerdierks A."/>
            <person name="Storesund J.E."/>
            <person name="Kallscheuer N."/>
            <person name="Luecker S."/>
            <person name="Lage O.M."/>
            <person name="Pohl T."/>
            <person name="Merkel B.J."/>
            <person name="Hornburger P."/>
            <person name="Mueller R.-W."/>
            <person name="Bruemmer F."/>
            <person name="Labrenz M."/>
            <person name="Spormann A.M."/>
            <person name="Op den Camp H."/>
            <person name="Overmann J."/>
            <person name="Amann R."/>
            <person name="Jetten M.S.M."/>
            <person name="Mascher T."/>
            <person name="Medema M.H."/>
            <person name="Devos D.P."/>
            <person name="Kaster A.-K."/>
            <person name="Ovreas L."/>
            <person name="Rohde M."/>
            <person name="Galperin M.Y."/>
            <person name="Jogler C."/>
        </authorList>
    </citation>
    <scope>NUCLEOTIDE SEQUENCE [LARGE SCALE GENOMIC DNA]</scope>
    <source>
        <strain evidence="3 4">Pla85_3_4</strain>
    </source>
</reference>
<organism evidence="3 4">
    <name type="scientific">Lignipirellula cremea</name>
    <dbReference type="NCBI Taxonomy" id="2528010"/>
    <lineage>
        <taxon>Bacteria</taxon>
        <taxon>Pseudomonadati</taxon>
        <taxon>Planctomycetota</taxon>
        <taxon>Planctomycetia</taxon>
        <taxon>Pirellulales</taxon>
        <taxon>Pirellulaceae</taxon>
        <taxon>Lignipirellula</taxon>
    </lineage>
</organism>
<feature type="domain" description="Transposase IS200-like" evidence="2">
    <location>
        <begin position="132"/>
        <end position="308"/>
    </location>
</feature>
<dbReference type="EMBL" id="CP036433">
    <property type="protein sequence ID" value="QDU97106.1"/>
    <property type="molecule type" value="Genomic_DNA"/>
</dbReference>
<proteinExistence type="predicted"/>
<dbReference type="AlphaFoldDB" id="A0A518DZ40"/>
<dbReference type="GO" id="GO:0004803">
    <property type="term" value="F:transposase activity"/>
    <property type="evidence" value="ECO:0007669"/>
    <property type="project" value="InterPro"/>
</dbReference>
<dbReference type="KEGG" id="lcre:Pla8534_49320"/>
<keyword evidence="4" id="KW-1185">Reference proteome</keyword>
<evidence type="ECO:0000256" key="1">
    <source>
        <dbReference type="SAM" id="MobiDB-lite"/>
    </source>
</evidence>
<dbReference type="Gene3D" id="3.30.70.1290">
    <property type="entry name" value="Transposase IS200-like"/>
    <property type="match status" value="2"/>
</dbReference>
<accession>A0A518DZ40</accession>
<dbReference type="Proteomes" id="UP000317648">
    <property type="component" value="Chromosome"/>
</dbReference>
<dbReference type="SUPFAM" id="SSF143422">
    <property type="entry name" value="Transposase IS200-like"/>
    <property type="match status" value="2"/>
</dbReference>
<evidence type="ECO:0000313" key="4">
    <source>
        <dbReference type="Proteomes" id="UP000317648"/>
    </source>
</evidence>
<dbReference type="SMART" id="SM01321">
    <property type="entry name" value="Y1_Tnp"/>
    <property type="match status" value="1"/>
</dbReference>
<dbReference type="InterPro" id="IPR036515">
    <property type="entry name" value="Transposase_17_sf"/>
</dbReference>
<dbReference type="GO" id="GO:0003677">
    <property type="term" value="F:DNA binding"/>
    <property type="evidence" value="ECO:0007669"/>
    <property type="project" value="InterPro"/>
</dbReference>
<evidence type="ECO:0000313" key="3">
    <source>
        <dbReference type="EMBL" id="QDU97106.1"/>
    </source>
</evidence>
<dbReference type="PANTHER" id="PTHR34322:SF2">
    <property type="entry name" value="TRANSPOSASE IS200-LIKE DOMAIN-CONTAINING PROTEIN"/>
    <property type="match status" value="1"/>
</dbReference>
<evidence type="ECO:0000259" key="2">
    <source>
        <dbReference type="SMART" id="SM01321"/>
    </source>
</evidence>
<dbReference type="InterPro" id="IPR002686">
    <property type="entry name" value="Transposase_17"/>
</dbReference>
<dbReference type="GO" id="GO:0006313">
    <property type="term" value="P:DNA transposition"/>
    <property type="evidence" value="ECO:0007669"/>
    <property type="project" value="InterPro"/>
</dbReference>
<sequence>MARTPRREVIDESTVGVFHCVNRCVRRAFLCGQDPVSGQDFDHRRAWIQRRMEFLAGEFGVEVLGFAVMSNHLHVILRTRPDVVNRQRGQPDFGDQRGLVSQSLGGPSLAPHRGLRRPVMARTPRREVIDESSVGVFHCVNRCVRRAFLCGQDPVSGQDFDHRRAWIQRRMEFLAGEFGVEVLGFAVMSNHLHVILRTRPDVVAEWSDNDIALRWWNLFPLRREQDGSPAEPTEAELGMLLCDSKVLAERRQRLSSLSWFMRWLAEPIARRANKEDECTGRFWEGRYKCQPLLDEAALLACSVYVDLNPVRAGIAATPETSRHTSGYERIEASKVEIGTIRHSDTPNPEQAPRQDDWLSPIELDKQSERSTTRSARRASDRGYLSLDLTAYLKLLDWTGRQIRRGKRGSIPSDLALILERLQISADLWVNTVQNFRKLFHRAAGSPTTLAAEAARRGKRWLAGMQTSRECFAG</sequence>
<name>A0A518DZ40_9BACT</name>
<protein>
    <submittedName>
        <fullName evidence="3">Transposase IS200 like protein</fullName>
    </submittedName>
</protein>
<gene>
    <name evidence="3" type="ORF">Pla8534_49320</name>
</gene>